<accession>A0A1I6HBQ3</accession>
<dbReference type="Proteomes" id="UP000199534">
    <property type="component" value="Unassembled WGS sequence"/>
</dbReference>
<keyword evidence="1" id="KW-0812">Transmembrane</keyword>
<keyword evidence="1" id="KW-1133">Transmembrane helix</keyword>
<feature type="transmembrane region" description="Helical" evidence="1">
    <location>
        <begin position="135"/>
        <end position="154"/>
    </location>
</feature>
<gene>
    <name evidence="2" type="ORF">SAMN04490243_2524</name>
</gene>
<dbReference type="AlphaFoldDB" id="A0A1I6HBQ3"/>
<dbReference type="STRING" id="400055.SAMN04490243_2524"/>
<organism evidence="2 3">
    <name type="scientific">Robiginitalea myxolifaciens</name>
    <dbReference type="NCBI Taxonomy" id="400055"/>
    <lineage>
        <taxon>Bacteria</taxon>
        <taxon>Pseudomonadati</taxon>
        <taxon>Bacteroidota</taxon>
        <taxon>Flavobacteriia</taxon>
        <taxon>Flavobacteriales</taxon>
        <taxon>Flavobacteriaceae</taxon>
        <taxon>Robiginitalea</taxon>
    </lineage>
</organism>
<keyword evidence="3" id="KW-1185">Reference proteome</keyword>
<proteinExistence type="predicted"/>
<reference evidence="2 3" key="1">
    <citation type="submission" date="2016-10" db="EMBL/GenBank/DDBJ databases">
        <authorList>
            <person name="de Groot N.N."/>
        </authorList>
    </citation>
    <scope>NUCLEOTIDE SEQUENCE [LARGE SCALE GENOMIC DNA]</scope>
    <source>
        <strain evidence="2 3">DSM 21019</strain>
    </source>
</reference>
<evidence type="ECO:0000256" key="1">
    <source>
        <dbReference type="SAM" id="Phobius"/>
    </source>
</evidence>
<dbReference type="EMBL" id="FOYQ01000002">
    <property type="protein sequence ID" value="SFR51859.1"/>
    <property type="molecule type" value="Genomic_DNA"/>
</dbReference>
<protein>
    <submittedName>
        <fullName evidence="2">Uncharacterized protein</fullName>
    </submittedName>
</protein>
<sequence length="155" mass="17626">MNLNSKQLLYIGIFGITALTILVDFVAPGTSYEKEIQEVRKTLQRYYNAGGNYHYSYKVITADHEFLIDEDLVKSAIKGQLVGYTISPIFSQTNWCRLPGSTQKSYHSLRLASGLILPLIFLLVLFISFRFKKRIGTLVFILQILVLADLIFLLS</sequence>
<name>A0A1I6HBQ3_9FLAO</name>
<evidence type="ECO:0000313" key="3">
    <source>
        <dbReference type="Proteomes" id="UP000199534"/>
    </source>
</evidence>
<keyword evidence="1" id="KW-0472">Membrane</keyword>
<feature type="transmembrane region" description="Helical" evidence="1">
    <location>
        <begin position="7"/>
        <end position="27"/>
    </location>
</feature>
<feature type="transmembrane region" description="Helical" evidence="1">
    <location>
        <begin position="109"/>
        <end position="128"/>
    </location>
</feature>
<evidence type="ECO:0000313" key="2">
    <source>
        <dbReference type="EMBL" id="SFR51859.1"/>
    </source>
</evidence>